<evidence type="ECO:0000256" key="3">
    <source>
        <dbReference type="SAM" id="MobiDB-lite"/>
    </source>
</evidence>
<dbReference type="Gene3D" id="1.25.40.10">
    <property type="entry name" value="Tetratricopeptide repeat domain"/>
    <property type="match status" value="3"/>
</dbReference>
<comment type="caution">
    <text evidence="4">The sequence shown here is derived from an EMBL/GenBank/DDBJ whole genome shotgun (WGS) entry which is preliminary data.</text>
</comment>
<organism evidence="4 5">
    <name type="scientific">Prymnesium parvum</name>
    <name type="common">Toxic golden alga</name>
    <dbReference type="NCBI Taxonomy" id="97485"/>
    <lineage>
        <taxon>Eukaryota</taxon>
        <taxon>Haptista</taxon>
        <taxon>Haptophyta</taxon>
        <taxon>Prymnesiophyceae</taxon>
        <taxon>Prymnesiales</taxon>
        <taxon>Prymnesiaceae</taxon>
        <taxon>Prymnesium</taxon>
    </lineage>
</organism>
<proteinExistence type="predicted"/>
<evidence type="ECO:0000256" key="1">
    <source>
        <dbReference type="ARBA" id="ARBA00022737"/>
    </source>
</evidence>
<dbReference type="PROSITE" id="PS51375">
    <property type="entry name" value="PPR"/>
    <property type="match status" value="2"/>
</dbReference>
<dbReference type="PANTHER" id="PTHR47936:SF1">
    <property type="entry name" value="PENTATRICOPEPTIDE REPEAT-CONTAINING PROTEIN GUN1, CHLOROPLASTIC"/>
    <property type="match status" value="1"/>
</dbReference>
<name>A0AB34IP19_PRYPA</name>
<feature type="region of interest" description="Disordered" evidence="3">
    <location>
        <begin position="1"/>
        <end position="24"/>
    </location>
</feature>
<feature type="compositionally biased region" description="Low complexity" evidence="3">
    <location>
        <begin position="451"/>
        <end position="466"/>
    </location>
</feature>
<gene>
    <name evidence="4" type="ORF">AB1Y20_010370</name>
</gene>
<dbReference type="Pfam" id="PF13812">
    <property type="entry name" value="PPR_3"/>
    <property type="match status" value="3"/>
</dbReference>
<dbReference type="NCBIfam" id="TIGR00756">
    <property type="entry name" value="PPR"/>
    <property type="match status" value="2"/>
</dbReference>
<feature type="compositionally biased region" description="Low complexity" evidence="3">
    <location>
        <begin position="541"/>
        <end position="574"/>
    </location>
</feature>
<feature type="repeat" description="PPR" evidence="2">
    <location>
        <begin position="133"/>
        <end position="167"/>
    </location>
</feature>
<feature type="compositionally biased region" description="Basic residues" evidence="3">
    <location>
        <begin position="389"/>
        <end position="410"/>
    </location>
</feature>
<feature type="compositionally biased region" description="Basic residues" evidence="3">
    <location>
        <begin position="575"/>
        <end position="593"/>
    </location>
</feature>
<dbReference type="InterPro" id="IPR002885">
    <property type="entry name" value="PPR_rpt"/>
</dbReference>
<dbReference type="PANTHER" id="PTHR47936">
    <property type="entry name" value="PPR_LONG DOMAIN-CONTAINING PROTEIN"/>
    <property type="match status" value="1"/>
</dbReference>
<feature type="repeat" description="PPR" evidence="2">
    <location>
        <begin position="688"/>
        <end position="722"/>
    </location>
</feature>
<feature type="compositionally biased region" description="Basic residues" evidence="3">
    <location>
        <begin position="328"/>
        <end position="342"/>
    </location>
</feature>
<reference evidence="4 5" key="1">
    <citation type="journal article" date="2024" name="Science">
        <title>Giant polyketide synthase enzymes in the biosynthesis of giant marine polyether toxins.</title>
        <authorList>
            <person name="Fallon T.R."/>
            <person name="Shende V.V."/>
            <person name="Wierzbicki I.H."/>
            <person name="Pendleton A.L."/>
            <person name="Watervoot N.F."/>
            <person name="Auber R.P."/>
            <person name="Gonzalez D.J."/>
            <person name="Wisecaver J.H."/>
            <person name="Moore B.S."/>
        </authorList>
    </citation>
    <scope>NUCLEOTIDE SEQUENCE [LARGE SCALE GENOMIC DNA]</scope>
    <source>
        <strain evidence="4 5">12B1</strain>
    </source>
</reference>
<dbReference type="InterPro" id="IPR011990">
    <property type="entry name" value="TPR-like_helical_dom_sf"/>
</dbReference>
<keyword evidence="1" id="KW-0677">Repeat</keyword>
<sequence>MAAERSHPPPFPPLPPPPRPPPRRRRLLERTSAITRALAPPDRPLVELSEEHEDELDALYAALTQPLDWRLPSQAERRERMAAVDTRPEVFFERRERRADSYAFLIRCLGVQGQLGAAHAALEEMRRLHIAPDANVYCALVDACGRAGDVQAAEAAAEAMRADGLRQVAPVFAGLAKAYRVAGRDVEAWAPELLRRMRKRRVTEDAPMRTAIICAAVEAGKTEVAWRYFEGMREAKVRADAVAFTAMIMACVRDDRLEMARPPRGPTPALHALTPSTRTPAPHRRTPPHTHSSACTHYHHLTTSQSHHHLTTTSPPPHHYLTTTSPPPHHHLTTTSPPHHHLTTTSPPPHHLTTTSPPPHHHLTTTSPPPHHLTTSQSHHHLTTTSPPPHHHHPPPHHHLTTTSPPHHHLTTTSPPPHHHLTTSPPHHLTISPPPHHHLTTTSPPPHHHLTTTSPPHHLTTSQSHPLSPPHHPHHPHHLTIHCTPSPPLTPHHPTTPTTPTTPPPHHPTTPPPHLPTSPPPHLPTTPPPLSPPHHHPTFSPPHHLTSSPPHRLTTTPPPHHLTTTSHHLTTTSPPHHHLTSPPHHPHHPHHPHLCPSPPSPLPRPLPSQADRLMEQMNSLRVEPTLATRNAYINACAVRCHSLSHLHKFEKEKKRYLVRHAIDVEVSTPLRLAFAQLGRLEDEGVAPSQQTYLALMRACAGAAEVERAQNLMSRMLDVDVTPHKAHFHMLLKACVRGQIYKPNSERKNHVQVALAVPPSMVAIGLEVEPTTIDLVLETHTAGLHAYAALDVLEELYAHHGLAPTRRAFELMLRLAFTLKRPRLARELMEAMAHHGHPPSDEQQAAAHSLEHPHAYCAHPPLKQATWSASKGHHVPQPSVATAAIWRRRRKPYVETGRA</sequence>
<keyword evidence="5" id="KW-1185">Reference proteome</keyword>
<evidence type="ECO:0000313" key="4">
    <source>
        <dbReference type="EMBL" id="KAL1503952.1"/>
    </source>
</evidence>
<evidence type="ECO:0000256" key="2">
    <source>
        <dbReference type="PROSITE-ProRule" id="PRU00708"/>
    </source>
</evidence>
<accession>A0AB34IP19</accession>
<feature type="compositionally biased region" description="Pro residues" evidence="3">
    <location>
        <begin position="595"/>
        <end position="606"/>
    </location>
</feature>
<dbReference type="EMBL" id="JBGBPQ010000020">
    <property type="protein sequence ID" value="KAL1503952.1"/>
    <property type="molecule type" value="Genomic_DNA"/>
</dbReference>
<evidence type="ECO:0008006" key="6">
    <source>
        <dbReference type="Google" id="ProtNLM"/>
    </source>
</evidence>
<feature type="compositionally biased region" description="Pro residues" evidence="3">
    <location>
        <begin position="500"/>
        <end position="532"/>
    </location>
</feature>
<feature type="compositionally biased region" description="Low complexity" evidence="3">
    <location>
        <begin position="422"/>
        <end position="431"/>
    </location>
</feature>
<feature type="compositionally biased region" description="Pro residues" evidence="3">
    <location>
        <begin position="8"/>
        <end position="20"/>
    </location>
</feature>
<dbReference type="AlphaFoldDB" id="A0AB34IP19"/>
<feature type="region of interest" description="Disordered" evidence="3">
    <location>
        <begin position="259"/>
        <end position="608"/>
    </location>
</feature>
<protein>
    <recommendedName>
        <fullName evidence="6">Pentacotripeptide-repeat region of PRORP domain-containing protein</fullName>
    </recommendedName>
</protein>
<evidence type="ECO:0000313" key="5">
    <source>
        <dbReference type="Proteomes" id="UP001515480"/>
    </source>
</evidence>
<feature type="compositionally biased region" description="Basic residues" evidence="3">
    <location>
        <begin position="471"/>
        <end position="480"/>
    </location>
</feature>
<dbReference type="Proteomes" id="UP001515480">
    <property type="component" value="Unassembled WGS sequence"/>
</dbReference>